<keyword evidence="3 5" id="KW-0472">Membrane</keyword>
<evidence type="ECO:0000313" key="7">
    <source>
        <dbReference type="Proteomes" id="UP001162483"/>
    </source>
</evidence>
<keyword evidence="2 5" id="KW-1133">Transmembrane helix</keyword>
<proteinExistence type="predicted"/>
<evidence type="ECO:0000256" key="5">
    <source>
        <dbReference type="SAM" id="Phobius"/>
    </source>
</evidence>
<organism evidence="6 7">
    <name type="scientific">Staurois parvus</name>
    <dbReference type="NCBI Taxonomy" id="386267"/>
    <lineage>
        <taxon>Eukaryota</taxon>
        <taxon>Metazoa</taxon>
        <taxon>Chordata</taxon>
        <taxon>Craniata</taxon>
        <taxon>Vertebrata</taxon>
        <taxon>Euteleostomi</taxon>
        <taxon>Amphibia</taxon>
        <taxon>Batrachia</taxon>
        <taxon>Anura</taxon>
        <taxon>Neobatrachia</taxon>
        <taxon>Ranoidea</taxon>
        <taxon>Ranidae</taxon>
        <taxon>Staurois</taxon>
    </lineage>
</organism>
<accession>A0ABN9F841</accession>
<feature type="transmembrane region" description="Helical" evidence="5">
    <location>
        <begin position="72"/>
        <end position="96"/>
    </location>
</feature>
<feature type="non-terminal residue" evidence="6">
    <location>
        <position position="136"/>
    </location>
</feature>
<comment type="caution">
    <text evidence="6">The sequence shown here is derived from an EMBL/GenBank/DDBJ whole genome shotgun (WGS) entry which is preliminary data.</text>
</comment>
<evidence type="ECO:0000256" key="1">
    <source>
        <dbReference type="ARBA" id="ARBA00022692"/>
    </source>
</evidence>
<reference evidence="6" key="1">
    <citation type="submission" date="2023-05" db="EMBL/GenBank/DDBJ databases">
        <authorList>
            <person name="Stuckert A."/>
        </authorList>
    </citation>
    <scope>NUCLEOTIDE SEQUENCE</scope>
</reference>
<evidence type="ECO:0000313" key="6">
    <source>
        <dbReference type="EMBL" id="CAI9593215.1"/>
    </source>
</evidence>
<dbReference type="EMBL" id="CATNWA010016500">
    <property type="protein sequence ID" value="CAI9593215.1"/>
    <property type="molecule type" value="Genomic_DNA"/>
</dbReference>
<evidence type="ECO:0000256" key="4">
    <source>
        <dbReference type="SAM" id="MobiDB-lite"/>
    </source>
</evidence>
<dbReference type="Gene3D" id="1.20.1560.10">
    <property type="entry name" value="ABC transporter type 1, transmembrane domain"/>
    <property type="match status" value="1"/>
</dbReference>
<feature type="compositionally biased region" description="Basic and acidic residues" evidence="4">
    <location>
        <begin position="35"/>
        <end position="50"/>
    </location>
</feature>
<feature type="non-terminal residue" evidence="6">
    <location>
        <position position="1"/>
    </location>
</feature>
<protein>
    <submittedName>
        <fullName evidence="6">Uncharacterized protein</fullName>
    </submittedName>
</protein>
<evidence type="ECO:0000256" key="3">
    <source>
        <dbReference type="ARBA" id="ARBA00023136"/>
    </source>
</evidence>
<dbReference type="InterPro" id="IPR036640">
    <property type="entry name" value="ABC1_TM_sf"/>
</dbReference>
<gene>
    <name evidence="6" type="ORF">SPARVUS_LOCUS11507573</name>
</gene>
<keyword evidence="1 5" id="KW-0812">Transmembrane</keyword>
<sequence length="136" mass="15502">SQWFSWFSTSRKRKEDINEADGELNNVHPTTETLLDEKERSRIEENEKKGKKEKTKMVGPISVFRYADGLDIFFMIIGSLGALGNGLCLPLMHIVFGEMTDSILCHNTSLQNSSECAKFKPIEEQMTVFSLYYVAI</sequence>
<dbReference type="Proteomes" id="UP001162483">
    <property type="component" value="Unassembled WGS sequence"/>
</dbReference>
<name>A0ABN9F841_9NEOB</name>
<evidence type="ECO:0000256" key="2">
    <source>
        <dbReference type="ARBA" id="ARBA00022989"/>
    </source>
</evidence>
<keyword evidence="7" id="KW-1185">Reference proteome</keyword>
<feature type="region of interest" description="Disordered" evidence="4">
    <location>
        <begin position="1"/>
        <end position="52"/>
    </location>
</feature>